<dbReference type="CDD" id="cd22459">
    <property type="entry name" value="KH-I_PEPPER_rpt1_like"/>
    <property type="match status" value="1"/>
</dbReference>
<organism evidence="5 6">
    <name type="scientific">Trifolium medium</name>
    <dbReference type="NCBI Taxonomy" id="97028"/>
    <lineage>
        <taxon>Eukaryota</taxon>
        <taxon>Viridiplantae</taxon>
        <taxon>Streptophyta</taxon>
        <taxon>Embryophyta</taxon>
        <taxon>Tracheophyta</taxon>
        <taxon>Spermatophyta</taxon>
        <taxon>Magnoliopsida</taxon>
        <taxon>eudicotyledons</taxon>
        <taxon>Gunneridae</taxon>
        <taxon>Pentapetalae</taxon>
        <taxon>rosids</taxon>
        <taxon>fabids</taxon>
        <taxon>Fabales</taxon>
        <taxon>Fabaceae</taxon>
        <taxon>Papilionoideae</taxon>
        <taxon>50 kb inversion clade</taxon>
        <taxon>NPAAA clade</taxon>
        <taxon>Hologalegina</taxon>
        <taxon>IRL clade</taxon>
        <taxon>Trifolieae</taxon>
        <taxon>Trifolium</taxon>
    </lineage>
</organism>
<dbReference type="InterPro" id="IPR004088">
    <property type="entry name" value="KH_dom_type_1"/>
</dbReference>
<dbReference type="InterPro" id="IPR036612">
    <property type="entry name" value="KH_dom_type_1_sf"/>
</dbReference>
<dbReference type="PROSITE" id="PS50084">
    <property type="entry name" value="KH_TYPE_1"/>
    <property type="match status" value="1"/>
</dbReference>
<comment type="caution">
    <text evidence="5">The sequence shown here is derived from an EMBL/GenBank/DDBJ whole genome shotgun (WGS) entry which is preliminary data.</text>
</comment>
<sequence length="251" mass="27679">MSGEHFGVEDVGYVPENLEFPQNHSDEHDEGNVIDDSEFPQLQHDDVEDDEQVGSLGEDVNLLENQFDGHDVENFPENQFDGHEVGNFPENQFDGHDVDNFPEIDDALADAIADVLPQEDITEEQNDGGDHVTENFGSPEKQVPGGEDSKGVQIKKWPGWPGENVFRMLVPAQKVGSIIGRKGEFIKKITEETRARVKILDGPQGTAERAAEISCLGGVCDQSLRTRLSANMNEQSGFKLKSQSSSCGKQQ</sequence>
<dbReference type="Proteomes" id="UP000265520">
    <property type="component" value="Unassembled WGS sequence"/>
</dbReference>
<gene>
    <name evidence="5" type="ORF">A2U01_0005205</name>
</gene>
<evidence type="ECO:0000256" key="3">
    <source>
        <dbReference type="SAM" id="MobiDB-lite"/>
    </source>
</evidence>
<feature type="region of interest" description="Disordered" evidence="3">
    <location>
        <begin position="123"/>
        <end position="151"/>
    </location>
</feature>
<accession>A0A392MB53</accession>
<feature type="region of interest" description="Disordered" evidence="3">
    <location>
        <begin position="1"/>
        <end position="57"/>
    </location>
</feature>
<feature type="domain" description="K Homology" evidence="4">
    <location>
        <begin position="162"/>
        <end position="236"/>
    </location>
</feature>
<dbReference type="AlphaFoldDB" id="A0A392MB53"/>
<dbReference type="EMBL" id="LXQA010006721">
    <property type="protein sequence ID" value="MCH84373.1"/>
    <property type="molecule type" value="Genomic_DNA"/>
</dbReference>
<dbReference type="SMART" id="SM00322">
    <property type="entry name" value="KH"/>
    <property type="match status" value="1"/>
</dbReference>
<dbReference type="InterPro" id="IPR004087">
    <property type="entry name" value="KH_dom"/>
</dbReference>
<keyword evidence="2" id="KW-0694">RNA-binding</keyword>
<evidence type="ECO:0000313" key="5">
    <source>
        <dbReference type="EMBL" id="MCH84373.1"/>
    </source>
</evidence>
<dbReference type="Gene3D" id="3.30.1370.10">
    <property type="entry name" value="K Homology domain, type 1"/>
    <property type="match status" value="1"/>
</dbReference>
<reference evidence="5 6" key="1">
    <citation type="journal article" date="2018" name="Front. Plant Sci.">
        <title>Red Clover (Trifolium pratense) and Zigzag Clover (T. medium) - A Picture of Genomic Similarities and Differences.</title>
        <authorList>
            <person name="Dluhosova J."/>
            <person name="Istvanek J."/>
            <person name="Nedelnik J."/>
            <person name="Repkova J."/>
        </authorList>
    </citation>
    <scope>NUCLEOTIDE SEQUENCE [LARGE SCALE GENOMIC DNA]</scope>
    <source>
        <strain evidence="6">cv. 10/8</strain>
        <tissue evidence="5">Leaf</tissue>
    </source>
</reference>
<protein>
    <submittedName>
        <fullName evidence="5">Poly(RC)-binding protein 3-like</fullName>
    </submittedName>
</protein>
<dbReference type="SUPFAM" id="SSF54791">
    <property type="entry name" value="Eukaryotic type KH-domain (KH-domain type I)"/>
    <property type="match status" value="1"/>
</dbReference>
<dbReference type="Pfam" id="PF00013">
    <property type="entry name" value="KH_1"/>
    <property type="match status" value="1"/>
</dbReference>
<dbReference type="GO" id="GO:0003723">
    <property type="term" value="F:RNA binding"/>
    <property type="evidence" value="ECO:0007669"/>
    <property type="project" value="UniProtKB-UniRule"/>
</dbReference>
<evidence type="ECO:0000259" key="4">
    <source>
        <dbReference type="SMART" id="SM00322"/>
    </source>
</evidence>
<keyword evidence="1" id="KW-0677">Repeat</keyword>
<name>A0A392MB53_9FABA</name>
<keyword evidence="6" id="KW-1185">Reference proteome</keyword>
<dbReference type="PANTHER" id="PTHR10288">
    <property type="entry name" value="KH DOMAIN CONTAINING RNA BINDING PROTEIN"/>
    <property type="match status" value="1"/>
</dbReference>
<proteinExistence type="predicted"/>
<evidence type="ECO:0000256" key="2">
    <source>
        <dbReference type="PROSITE-ProRule" id="PRU00117"/>
    </source>
</evidence>
<evidence type="ECO:0000256" key="1">
    <source>
        <dbReference type="ARBA" id="ARBA00022737"/>
    </source>
</evidence>
<evidence type="ECO:0000313" key="6">
    <source>
        <dbReference type="Proteomes" id="UP000265520"/>
    </source>
</evidence>